<name>A0A9W8ZU74_9AGAR</name>
<dbReference type="SUPFAM" id="SSF51905">
    <property type="entry name" value="FAD/NAD(P)-binding domain"/>
    <property type="match status" value="1"/>
</dbReference>
<evidence type="ECO:0000313" key="2">
    <source>
        <dbReference type="EMBL" id="KAJ4466939.1"/>
    </source>
</evidence>
<gene>
    <name evidence="2" type="ORF">C8J55DRAFT_526792</name>
</gene>
<accession>A0A9W8ZU74</accession>
<dbReference type="Proteomes" id="UP001150238">
    <property type="component" value="Unassembled WGS sequence"/>
</dbReference>
<proteinExistence type="predicted"/>
<dbReference type="EMBL" id="JANVFS010000043">
    <property type="protein sequence ID" value="KAJ4466939.1"/>
    <property type="molecule type" value="Genomic_DNA"/>
</dbReference>
<dbReference type="Gene3D" id="3.50.50.60">
    <property type="entry name" value="FAD/NAD(P)-binding domain"/>
    <property type="match status" value="1"/>
</dbReference>
<dbReference type="InterPro" id="IPR006076">
    <property type="entry name" value="FAD-dep_OxRdtase"/>
</dbReference>
<organism evidence="2 3">
    <name type="scientific">Lentinula lateritia</name>
    <dbReference type="NCBI Taxonomy" id="40482"/>
    <lineage>
        <taxon>Eukaryota</taxon>
        <taxon>Fungi</taxon>
        <taxon>Dikarya</taxon>
        <taxon>Basidiomycota</taxon>
        <taxon>Agaricomycotina</taxon>
        <taxon>Agaricomycetes</taxon>
        <taxon>Agaricomycetidae</taxon>
        <taxon>Agaricales</taxon>
        <taxon>Marasmiineae</taxon>
        <taxon>Omphalotaceae</taxon>
        <taxon>Lentinula</taxon>
    </lineage>
</organism>
<dbReference type="GO" id="GO:0005737">
    <property type="term" value="C:cytoplasm"/>
    <property type="evidence" value="ECO:0007669"/>
    <property type="project" value="TreeGrafter"/>
</dbReference>
<dbReference type="PANTHER" id="PTHR13847">
    <property type="entry name" value="SARCOSINE DEHYDROGENASE-RELATED"/>
    <property type="match status" value="1"/>
</dbReference>
<dbReference type="InterPro" id="IPR036188">
    <property type="entry name" value="FAD/NAD-bd_sf"/>
</dbReference>
<dbReference type="Pfam" id="PF01266">
    <property type="entry name" value="DAO"/>
    <property type="match status" value="1"/>
</dbReference>
<evidence type="ECO:0000259" key="1">
    <source>
        <dbReference type="Pfam" id="PF01266"/>
    </source>
</evidence>
<sequence length="489" mass="53392">MAFVQSTLSVPTSQLQISQNVFNSTRNVVKCLPVQNPTKSFWIDSPDANPLAKEGSTGVLPTAADICIIGSGITGVSVAYHLATRFMGKEPLKIILLEARDFCSGATGRNGGHLTPNVFFDFCNYKARYGQQEALKALELEHHTAMGILEFISSQNIAGAVDLVAGGHVTAFVTDDEFLRAKEDYDAVKAAGIDLSNVEWLSKEDMLSIYGVSFPGVRYGGHNLWPLKLVTHLYNFAKSNLSLSLHTSTPVNTVERNSETTNSHRWKLHTPRGPISCSYVVHATNAYASHLIPHLRGSVGIVPTRGQVVAVRASTSLDKLSGRPSWDANDGFEYWFPRPVASNLEHPLYILGGGREAESHFAHGEIDDSKSNEEVAQVLREFLPGLFPGKFERGTEPEMEWTGIMGFTQSRDPFVGPVGGYDASNIKHSNFDGQFVAAGYSGHGMPRAFACAEVIASMIFAEFHGKIWSAPKWLPHHFLTSSLADQPDA</sequence>
<dbReference type="PANTHER" id="PTHR13847:SF260">
    <property type="entry name" value="FAD DEPENDENT OXIDOREDUCTASE DOMAIN-CONTAINING PROTEIN"/>
    <property type="match status" value="1"/>
</dbReference>
<dbReference type="Gene3D" id="3.30.9.10">
    <property type="entry name" value="D-Amino Acid Oxidase, subunit A, domain 2"/>
    <property type="match status" value="1"/>
</dbReference>
<evidence type="ECO:0000313" key="3">
    <source>
        <dbReference type="Proteomes" id="UP001150238"/>
    </source>
</evidence>
<reference evidence="2" key="2">
    <citation type="journal article" date="2023" name="Proc. Natl. Acad. Sci. U.S.A.">
        <title>A global phylogenomic analysis of the shiitake genus Lentinula.</title>
        <authorList>
            <person name="Sierra-Patev S."/>
            <person name="Min B."/>
            <person name="Naranjo-Ortiz M."/>
            <person name="Looney B."/>
            <person name="Konkel Z."/>
            <person name="Slot J.C."/>
            <person name="Sakamoto Y."/>
            <person name="Steenwyk J.L."/>
            <person name="Rokas A."/>
            <person name="Carro J."/>
            <person name="Camarero S."/>
            <person name="Ferreira P."/>
            <person name="Molpeceres G."/>
            <person name="Ruiz-Duenas F.J."/>
            <person name="Serrano A."/>
            <person name="Henrissat B."/>
            <person name="Drula E."/>
            <person name="Hughes K.W."/>
            <person name="Mata J.L."/>
            <person name="Ishikawa N.K."/>
            <person name="Vargas-Isla R."/>
            <person name="Ushijima S."/>
            <person name="Smith C.A."/>
            <person name="Donoghue J."/>
            <person name="Ahrendt S."/>
            <person name="Andreopoulos W."/>
            <person name="He G."/>
            <person name="LaButti K."/>
            <person name="Lipzen A."/>
            <person name="Ng V."/>
            <person name="Riley R."/>
            <person name="Sandor L."/>
            <person name="Barry K."/>
            <person name="Martinez A.T."/>
            <person name="Xiao Y."/>
            <person name="Gibbons J.G."/>
            <person name="Terashima K."/>
            <person name="Grigoriev I.V."/>
            <person name="Hibbett D."/>
        </authorList>
    </citation>
    <scope>NUCLEOTIDE SEQUENCE</scope>
    <source>
        <strain evidence="2">Sp2 HRB7682 ss15</strain>
    </source>
</reference>
<feature type="domain" description="FAD dependent oxidoreductase" evidence="1">
    <location>
        <begin position="65"/>
        <end position="457"/>
    </location>
</feature>
<comment type="caution">
    <text evidence="2">The sequence shown here is derived from an EMBL/GenBank/DDBJ whole genome shotgun (WGS) entry which is preliminary data.</text>
</comment>
<dbReference type="AlphaFoldDB" id="A0A9W8ZU74"/>
<protein>
    <submittedName>
        <fullName evidence="2">FAD dependent oxidoreductase</fullName>
    </submittedName>
</protein>
<reference evidence="2" key="1">
    <citation type="submission" date="2022-08" db="EMBL/GenBank/DDBJ databases">
        <authorList>
            <consortium name="DOE Joint Genome Institute"/>
            <person name="Min B."/>
            <person name="Riley R."/>
            <person name="Sierra-Patev S."/>
            <person name="Naranjo-Ortiz M."/>
            <person name="Looney B."/>
            <person name="Konkel Z."/>
            <person name="Slot J.C."/>
            <person name="Sakamoto Y."/>
            <person name="Steenwyk J.L."/>
            <person name="Rokas A."/>
            <person name="Carro J."/>
            <person name="Camarero S."/>
            <person name="Ferreira P."/>
            <person name="Molpeceres G."/>
            <person name="Ruiz-Duenas F.J."/>
            <person name="Serrano A."/>
            <person name="Henrissat B."/>
            <person name="Drula E."/>
            <person name="Hughes K.W."/>
            <person name="Mata J.L."/>
            <person name="Ishikawa N.K."/>
            <person name="Vargas-Isla R."/>
            <person name="Ushijima S."/>
            <person name="Smith C.A."/>
            <person name="Ahrendt S."/>
            <person name="Andreopoulos W."/>
            <person name="He G."/>
            <person name="Labutti K."/>
            <person name="Lipzen A."/>
            <person name="Ng V."/>
            <person name="Sandor L."/>
            <person name="Barry K."/>
            <person name="Martinez A.T."/>
            <person name="Xiao Y."/>
            <person name="Gibbons J.G."/>
            <person name="Terashima K."/>
            <person name="Hibbett D.S."/>
            <person name="Grigoriev I.V."/>
        </authorList>
    </citation>
    <scope>NUCLEOTIDE SEQUENCE</scope>
    <source>
        <strain evidence="2">Sp2 HRB7682 ss15</strain>
    </source>
</reference>